<dbReference type="PANTHER" id="PTHR32332">
    <property type="entry name" value="2-NITROPROPANE DIOXYGENASE"/>
    <property type="match status" value="1"/>
</dbReference>
<dbReference type="GO" id="GO:0018580">
    <property type="term" value="F:nitronate monooxygenase activity"/>
    <property type="evidence" value="ECO:0007669"/>
    <property type="project" value="InterPro"/>
</dbReference>
<evidence type="ECO:0000256" key="2">
    <source>
        <dbReference type="ARBA" id="ARBA00022643"/>
    </source>
</evidence>
<dbReference type="CDD" id="cd04730">
    <property type="entry name" value="NPD_like"/>
    <property type="match status" value="1"/>
</dbReference>
<dbReference type="Gene3D" id="3.20.20.70">
    <property type="entry name" value="Aldolase class I"/>
    <property type="match status" value="2"/>
</dbReference>
<dbReference type="InterPro" id="IPR004136">
    <property type="entry name" value="NMO"/>
</dbReference>
<dbReference type="Pfam" id="PF03060">
    <property type="entry name" value="NMO"/>
    <property type="match status" value="2"/>
</dbReference>
<dbReference type="InterPro" id="IPR013785">
    <property type="entry name" value="Aldolase_TIM"/>
</dbReference>
<dbReference type="EMBL" id="VICG01000015">
    <property type="protein sequence ID" value="KAA8564195.1"/>
    <property type="molecule type" value="Genomic_DNA"/>
</dbReference>
<name>A0A5M9JA47_MONFR</name>
<dbReference type="Proteomes" id="UP000322873">
    <property type="component" value="Unassembled WGS sequence"/>
</dbReference>
<dbReference type="PANTHER" id="PTHR32332:SF31">
    <property type="entry name" value="2-NITROPROPANE DIOXYGENASE FAMILY, PUTATIVE (AFU_ORTHOLOGUE AFUA_2G09850)-RELATED"/>
    <property type="match status" value="1"/>
</dbReference>
<keyword evidence="1" id="KW-0285">Flavoprotein</keyword>
<keyword evidence="2" id="KW-0288">FMN</keyword>
<dbReference type="AlphaFoldDB" id="A0A5M9JA47"/>
<organism evidence="4 5">
    <name type="scientific">Monilinia fructicola</name>
    <name type="common">Brown rot fungus</name>
    <name type="synonym">Ciboria fructicola</name>
    <dbReference type="NCBI Taxonomy" id="38448"/>
    <lineage>
        <taxon>Eukaryota</taxon>
        <taxon>Fungi</taxon>
        <taxon>Dikarya</taxon>
        <taxon>Ascomycota</taxon>
        <taxon>Pezizomycotina</taxon>
        <taxon>Leotiomycetes</taxon>
        <taxon>Helotiales</taxon>
        <taxon>Sclerotiniaceae</taxon>
        <taxon>Monilinia</taxon>
    </lineage>
</organism>
<protein>
    <recommendedName>
        <fullName evidence="6">Nitronate monooxygenase domain-containing protein</fullName>
    </recommendedName>
</protein>
<evidence type="ECO:0000256" key="3">
    <source>
        <dbReference type="ARBA" id="ARBA00023002"/>
    </source>
</evidence>
<keyword evidence="5" id="KW-1185">Reference proteome</keyword>
<evidence type="ECO:0000256" key="1">
    <source>
        <dbReference type="ARBA" id="ARBA00022630"/>
    </source>
</evidence>
<evidence type="ECO:0008006" key="6">
    <source>
        <dbReference type="Google" id="ProtNLM"/>
    </source>
</evidence>
<proteinExistence type="predicted"/>
<gene>
    <name evidence="4" type="ORF">EYC84_011142</name>
</gene>
<reference evidence="4 5" key="1">
    <citation type="submission" date="2019-06" db="EMBL/GenBank/DDBJ databases">
        <title>Genome Sequence of the Brown Rot Fungal Pathogen Monilinia fructicola.</title>
        <authorList>
            <person name="De Miccolis Angelini R.M."/>
            <person name="Landi L."/>
            <person name="Abate D."/>
            <person name="Pollastro S."/>
            <person name="Romanazzi G."/>
            <person name="Faretra F."/>
        </authorList>
    </citation>
    <scope>NUCLEOTIDE SEQUENCE [LARGE SCALE GENOMIC DNA]</scope>
    <source>
        <strain evidence="4 5">Mfrc123</strain>
    </source>
</reference>
<sequence length="284" mass="29810">MASKQQLRTTVTDLLKINHPIILAGMNVAAGPKLAAAVTNAGGLGVLGGIGYTPDMLREQIAELKSFLDDKNAPFGVDLLLPQVGGSARKTNYDYTKGKNVDLDLGVDIICAQGGEGGGHTGDVPTTVLIPAVVELCKGKTSPMSGKPVQVVAAGGIFNGATVAAALMLGASAVWVGTRFILTDEAGAPKAHQEAVRTAGHDDNIRTIIFTGRPLRVRNNSYIQNWEENRDDIDDETMDNARPFLMGKAAAVVNEKKSAKAVVDELVSDAVACIHKGEKLTAKL</sequence>
<accession>A0A5M9JA47</accession>
<evidence type="ECO:0000313" key="4">
    <source>
        <dbReference type="EMBL" id="KAA8564195.1"/>
    </source>
</evidence>
<evidence type="ECO:0000313" key="5">
    <source>
        <dbReference type="Proteomes" id="UP000322873"/>
    </source>
</evidence>
<dbReference type="VEuPathDB" id="FungiDB:MFRU_065g00150"/>
<keyword evidence="3" id="KW-0560">Oxidoreductase</keyword>
<dbReference type="SUPFAM" id="SSF51412">
    <property type="entry name" value="Inosine monophosphate dehydrogenase (IMPDH)"/>
    <property type="match status" value="1"/>
</dbReference>
<comment type="caution">
    <text evidence="4">The sequence shown here is derived from an EMBL/GenBank/DDBJ whole genome shotgun (WGS) entry which is preliminary data.</text>
</comment>